<keyword evidence="2" id="KW-1133">Transmembrane helix</keyword>
<dbReference type="GeneID" id="19109404"/>
<feature type="transmembrane region" description="Helical" evidence="2">
    <location>
        <begin position="247"/>
        <end position="269"/>
    </location>
</feature>
<feature type="region of interest" description="Disordered" evidence="1">
    <location>
        <begin position="277"/>
        <end position="337"/>
    </location>
</feature>
<dbReference type="eggNOG" id="ENOG502ST51">
    <property type="taxonomic scope" value="Eukaryota"/>
</dbReference>
<dbReference type="Proteomes" id="UP000011761">
    <property type="component" value="Unassembled WGS sequence"/>
</dbReference>
<dbReference type="HOGENOM" id="CLU_063299_1_0_1"/>
<evidence type="ECO:0000256" key="2">
    <source>
        <dbReference type="SAM" id="Phobius"/>
    </source>
</evidence>
<evidence type="ECO:0000313" key="4">
    <source>
        <dbReference type="Proteomes" id="UP000011761"/>
    </source>
</evidence>
<name>M2MTX4_BAUPA</name>
<reference evidence="3 4" key="1">
    <citation type="journal article" date="2012" name="PLoS Pathog.">
        <title>Diverse lifestyles and strategies of plant pathogenesis encoded in the genomes of eighteen Dothideomycetes fungi.</title>
        <authorList>
            <person name="Ohm R.A."/>
            <person name="Feau N."/>
            <person name="Henrissat B."/>
            <person name="Schoch C.L."/>
            <person name="Horwitz B.A."/>
            <person name="Barry K.W."/>
            <person name="Condon B.J."/>
            <person name="Copeland A.C."/>
            <person name="Dhillon B."/>
            <person name="Glaser F."/>
            <person name="Hesse C.N."/>
            <person name="Kosti I."/>
            <person name="LaButti K."/>
            <person name="Lindquist E.A."/>
            <person name="Lucas S."/>
            <person name="Salamov A.A."/>
            <person name="Bradshaw R.E."/>
            <person name="Ciuffetti L."/>
            <person name="Hamelin R.C."/>
            <person name="Kema G.H.J."/>
            <person name="Lawrence C."/>
            <person name="Scott J.A."/>
            <person name="Spatafora J.W."/>
            <person name="Turgeon B.G."/>
            <person name="de Wit P.J.G.M."/>
            <person name="Zhong S."/>
            <person name="Goodwin S.B."/>
            <person name="Grigoriev I.V."/>
        </authorList>
    </citation>
    <scope>NUCLEOTIDE SEQUENCE [LARGE SCALE GENOMIC DNA]</scope>
    <source>
        <strain evidence="3 4">UAMH 10762</strain>
    </source>
</reference>
<dbReference type="STRING" id="717646.M2MTX4"/>
<dbReference type="EMBL" id="KB445550">
    <property type="protein sequence ID" value="EMD00377.1"/>
    <property type="molecule type" value="Genomic_DNA"/>
</dbReference>
<accession>M2MTX4</accession>
<keyword evidence="2" id="KW-0812">Transmembrane</keyword>
<evidence type="ECO:0000313" key="3">
    <source>
        <dbReference type="EMBL" id="EMD00377.1"/>
    </source>
</evidence>
<organism evidence="3 4">
    <name type="scientific">Baudoinia panamericana (strain UAMH 10762)</name>
    <name type="common">Angels' share fungus</name>
    <name type="synonym">Baudoinia compniacensis (strain UAMH 10762)</name>
    <dbReference type="NCBI Taxonomy" id="717646"/>
    <lineage>
        <taxon>Eukaryota</taxon>
        <taxon>Fungi</taxon>
        <taxon>Dikarya</taxon>
        <taxon>Ascomycota</taxon>
        <taxon>Pezizomycotina</taxon>
        <taxon>Dothideomycetes</taxon>
        <taxon>Dothideomycetidae</taxon>
        <taxon>Mycosphaerellales</taxon>
        <taxon>Teratosphaeriaceae</taxon>
        <taxon>Baudoinia</taxon>
    </lineage>
</organism>
<dbReference type="OrthoDB" id="5429716at2759"/>
<gene>
    <name evidence="3" type="ORF">BAUCODRAFT_162095</name>
</gene>
<dbReference type="OMA" id="AQKCNTA"/>
<keyword evidence="4" id="KW-1185">Reference proteome</keyword>
<protein>
    <submittedName>
        <fullName evidence="3">Uncharacterized protein</fullName>
    </submittedName>
</protein>
<dbReference type="KEGG" id="bcom:BAUCODRAFT_162095"/>
<dbReference type="RefSeq" id="XP_007671561.1">
    <property type="nucleotide sequence ID" value="XM_007673371.1"/>
</dbReference>
<evidence type="ECO:0000256" key="1">
    <source>
        <dbReference type="SAM" id="MobiDB-lite"/>
    </source>
</evidence>
<keyword evidence="2" id="KW-0472">Membrane</keyword>
<dbReference type="AlphaFoldDB" id="M2MTX4"/>
<proteinExistence type="predicted"/>
<sequence>MSSTTSPSTSRSALGPLSSQFTPPAGCSVVIQACSGTGCNYGWQAQSCVPTAPAGGSIEDNMQCWPSATVPIPTPPLKGWGFYSPGVPSCPVGYTVACSASIGALSNWGYGPQFPLVVGETAIGCCPSGYECQSAPGVAQTCISTATTGQSFPMGLCSSFSTSGLSTYIVGGTTTVISSSFTSTVTTSEFTVFAPLIDIRWQSSDDIVTATSTTSMSTSSTTALDGTASAIKSATAGSGGLGVGAEAAVGVVVPVIVLLAMGVGLGMWLRRRRQSKGTHFVSSTPASACETLAKPPRQGKQQTRRQPAYEMEDQRKPQMLGADDEMIHELPGTVKHG</sequence>